<dbReference type="RefSeq" id="WP_259829243.1">
    <property type="nucleotide sequence ID" value="NZ_JANZQH010000004.1"/>
</dbReference>
<keyword evidence="2" id="KW-1185">Reference proteome</keyword>
<name>A0ABT2IHM3_9FLAO</name>
<accession>A0ABT2IHM3</accession>
<reference evidence="1" key="1">
    <citation type="submission" date="2022-08" db="EMBL/GenBank/DDBJ databases">
        <title>Chryseobacterium antibioticum,isolated from the rhizosphere soil of Pyrola in Tibet.</title>
        <authorList>
            <person name="Kan Y."/>
        </authorList>
    </citation>
    <scope>NUCLEOTIDE SEQUENCE</scope>
    <source>
        <strain evidence="1">Pc2-12</strain>
    </source>
</reference>
<sequence length="62" mass="7461">MKKLVILLILIFAAVFGRSFLFNMFFRYEIIKERGILYHNKETIAVDPALYDYFRIDKITLK</sequence>
<dbReference type="EMBL" id="JANZQH010000004">
    <property type="protein sequence ID" value="MCT2408139.1"/>
    <property type="molecule type" value="Genomic_DNA"/>
</dbReference>
<dbReference type="Proteomes" id="UP001142057">
    <property type="component" value="Unassembled WGS sequence"/>
</dbReference>
<protein>
    <submittedName>
        <fullName evidence="1">Uncharacterized protein</fullName>
    </submittedName>
</protein>
<proteinExistence type="predicted"/>
<evidence type="ECO:0000313" key="1">
    <source>
        <dbReference type="EMBL" id="MCT2408139.1"/>
    </source>
</evidence>
<comment type="caution">
    <text evidence="1">The sequence shown here is derived from an EMBL/GenBank/DDBJ whole genome shotgun (WGS) entry which is preliminary data.</text>
</comment>
<evidence type="ECO:0000313" key="2">
    <source>
        <dbReference type="Proteomes" id="UP001142057"/>
    </source>
</evidence>
<organism evidence="1 2">
    <name type="scientific">Chryseobacterium pyrolae</name>
    <dbReference type="NCBI Taxonomy" id="2987481"/>
    <lineage>
        <taxon>Bacteria</taxon>
        <taxon>Pseudomonadati</taxon>
        <taxon>Bacteroidota</taxon>
        <taxon>Flavobacteriia</taxon>
        <taxon>Flavobacteriales</taxon>
        <taxon>Weeksellaceae</taxon>
        <taxon>Chryseobacterium group</taxon>
        <taxon>Chryseobacterium</taxon>
    </lineage>
</organism>
<gene>
    <name evidence="1" type="ORF">NZD88_11360</name>
</gene>